<keyword evidence="2" id="KW-1185">Reference proteome</keyword>
<organism evidence="1 2">
    <name type="scientific">Teichococcus wenyumeiae</name>
    <dbReference type="NCBI Taxonomy" id="2478470"/>
    <lineage>
        <taxon>Bacteria</taxon>
        <taxon>Pseudomonadati</taxon>
        <taxon>Pseudomonadota</taxon>
        <taxon>Alphaproteobacteria</taxon>
        <taxon>Acetobacterales</taxon>
        <taxon>Roseomonadaceae</taxon>
        <taxon>Roseomonas</taxon>
    </lineage>
</organism>
<dbReference type="EMBL" id="RFLX01000041">
    <property type="protein sequence ID" value="RMI17026.1"/>
    <property type="molecule type" value="Genomic_DNA"/>
</dbReference>
<gene>
    <name evidence="1" type="ORF">EBE87_24390</name>
</gene>
<evidence type="ECO:0000313" key="2">
    <source>
        <dbReference type="Proteomes" id="UP000274097"/>
    </source>
</evidence>
<name>A0ABX9VD05_9PROT</name>
<sequence>MAHIGRVNARTPSVPRDPAPEQAAAFVEILDKAWRATLRVFLEASPDTRMPALGMMASIASRYPAGPHQDAAAARLASVLQALDLSADESSLIRYFQADP</sequence>
<proteinExistence type="predicted"/>
<dbReference type="Proteomes" id="UP000274097">
    <property type="component" value="Unassembled WGS sequence"/>
</dbReference>
<comment type="caution">
    <text evidence="1">The sequence shown here is derived from an EMBL/GenBank/DDBJ whole genome shotgun (WGS) entry which is preliminary data.</text>
</comment>
<reference evidence="1 2" key="1">
    <citation type="submission" date="2018-10" db="EMBL/GenBank/DDBJ databases">
        <title>Roseomonas sp. nov., isolated from feces of Tibetan antelopes in the Qinghai-Tibet plateau, China.</title>
        <authorList>
            <person name="Tian Z."/>
        </authorList>
    </citation>
    <scope>NUCLEOTIDE SEQUENCE [LARGE SCALE GENOMIC DNA]</scope>
    <source>
        <strain evidence="1 2">Z23</strain>
    </source>
</reference>
<accession>A0ABX9VD05</accession>
<protein>
    <submittedName>
        <fullName evidence="1">Uncharacterized protein</fullName>
    </submittedName>
</protein>
<evidence type="ECO:0000313" key="1">
    <source>
        <dbReference type="EMBL" id="RMI17026.1"/>
    </source>
</evidence>